<evidence type="ECO:0000256" key="4">
    <source>
        <dbReference type="ARBA" id="ARBA00022722"/>
    </source>
</evidence>
<name>A0A1G9B764_9STAP</name>
<feature type="domain" description="Toprim" evidence="13">
    <location>
        <begin position="7"/>
        <end position="90"/>
    </location>
</feature>
<reference evidence="16" key="1">
    <citation type="submission" date="2016-10" db="EMBL/GenBank/DDBJ databases">
        <authorList>
            <person name="Varghese N."/>
            <person name="Submissions S."/>
        </authorList>
    </citation>
    <scope>NUCLEOTIDE SEQUENCE [LARGE SCALE GENOMIC DNA]</scope>
    <source>
        <strain evidence="16">CGMCC 1.8911</strain>
    </source>
</reference>
<dbReference type="EC" id="3.1.26.8" evidence="11 12"/>
<reference evidence="15" key="2">
    <citation type="submission" date="2016-10" db="EMBL/GenBank/DDBJ databases">
        <authorList>
            <person name="de Groot N.N."/>
        </authorList>
    </citation>
    <scope>NUCLEOTIDE SEQUENCE [LARGE SCALE GENOMIC DNA]</scope>
    <source>
        <strain evidence="15">CGMCC 1.8911</strain>
    </source>
</reference>
<comment type="subcellular location">
    <subcellularLocation>
        <location evidence="11">Cytoplasm</location>
    </subcellularLocation>
</comment>
<comment type="similarity">
    <text evidence="11">Belongs to the ribonuclease M5 family.</text>
</comment>
<protein>
    <recommendedName>
        <fullName evidence="11 12">Ribonuclease M5</fullName>
        <ecNumber evidence="11 12">3.1.26.8</ecNumber>
    </recommendedName>
    <alternativeName>
        <fullName evidence="11">RNase M5</fullName>
    </alternativeName>
    <alternativeName>
        <fullName evidence="11">Ribosomal RNA terminal maturase M5</fullName>
    </alternativeName>
</protein>
<dbReference type="RefSeq" id="WP_092598156.1">
    <property type="nucleotide sequence ID" value="NZ_BMCN01000003.1"/>
</dbReference>
<dbReference type="InterPro" id="IPR006171">
    <property type="entry name" value="TOPRIM_dom"/>
</dbReference>
<dbReference type="PANTHER" id="PTHR39156">
    <property type="entry name" value="RIBONUCLEASE M5"/>
    <property type="match status" value="1"/>
</dbReference>
<evidence type="ECO:0000313" key="16">
    <source>
        <dbReference type="Proteomes" id="UP000242700"/>
    </source>
</evidence>
<keyword evidence="2 11" id="KW-0690">Ribosome biogenesis</keyword>
<evidence type="ECO:0000256" key="12">
    <source>
        <dbReference type="NCBIfam" id="TIGR00334"/>
    </source>
</evidence>
<dbReference type="InterPro" id="IPR025156">
    <property type="entry name" value="RNase_M5_C"/>
</dbReference>
<dbReference type="Gene3D" id="3.40.1360.10">
    <property type="match status" value="1"/>
</dbReference>
<evidence type="ECO:0000313" key="15">
    <source>
        <dbReference type="EMBL" id="SDK35377.1"/>
    </source>
</evidence>
<keyword evidence="17" id="KW-1185">Reference proteome</keyword>
<dbReference type="Pfam" id="PF13331">
    <property type="entry name" value="DUF4093"/>
    <property type="match status" value="1"/>
</dbReference>
<evidence type="ECO:0000256" key="2">
    <source>
        <dbReference type="ARBA" id="ARBA00022517"/>
    </source>
</evidence>
<dbReference type="STRING" id="586411.SAMN05216187_107125"/>
<keyword evidence="4 11" id="KW-0540">Nuclease</keyword>
<evidence type="ECO:0000256" key="9">
    <source>
        <dbReference type="ARBA" id="ARBA00022842"/>
    </source>
</evidence>
<dbReference type="SUPFAM" id="SSF110455">
    <property type="entry name" value="Toprim domain"/>
    <property type="match status" value="1"/>
</dbReference>
<keyword evidence="5" id="KW-0479">Metal-binding</keyword>
<dbReference type="GO" id="GO:0043822">
    <property type="term" value="F:ribonuclease M5 activity"/>
    <property type="evidence" value="ECO:0007669"/>
    <property type="project" value="UniProtKB-UniRule"/>
</dbReference>
<dbReference type="InterPro" id="IPR004466">
    <property type="entry name" value="RNase_M5"/>
</dbReference>
<dbReference type="PROSITE" id="PS50880">
    <property type="entry name" value="TOPRIM"/>
    <property type="match status" value="1"/>
</dbReference>
<comment type="catalytic activity">
    <reaction evidence="11">
        <text>Endonucleolytic cleavage of RNA, removing 21 and 42 nucleotides, respectively, from the 5'- and 3'-termini of a 5S-rRNA precursor.</text>
        <dbReference type="EC" id="3.1.26.8"/>
    </reaction>
</comment>
<evidence type="ECO:0000256" key="6">
    <source>
        <dbReference type="ARBA" id="ARBA00022730"/>
    </source>
</evidence>
<evidence type="ECO:0000256" key="5">
    <source>
        <dbReference type="ARBA" id="ARBA00022723"/>
    </source>
</evidence>
<comment type="function">
    <text evidence="11">Required for correct processing of both the 5' and 3' ends of 5S rRNA precursor. Cleaves both sides of a double-stranded region yielding mature 5S rRNA in one step.</text>
</comment>
<evidence type="ECO:0000256" key="7">
    <source>
        <dbReference type="ARBA" id="ARBA00022759"/>
    </source>
</evidence>
<keyword evidence="10 11" id="KW-0694">RNA-binding</keyword>
<keyword evidence="1 11" id="KW-0963">Cytoplasm</keyword>
<organism evidence="15 16">
    <name type="scientific">Jeotgalicoccus aerolatus</name>
    <dbReference type="NCBI Taxonomy" id="709510"/>
    <lineage>
        <taxon>Bacteria</taxon>
        <taxon>Bacillati</taxon>
        <taxon>Bacillota</taxon>
        <taxon>Bacilli</taxon>
        <taxon>Bacillales</taxon>
        <taxon>Staphylococcaceae</taxon>
        <taxon>Jeotgalicoccus</taxon>
    </lineage>
</organism>
<dbReference type="OrthoDB" id="9791329at2"/>
<dbReference type="AlphaFoldDB" id="A0A1G9B764"/>
<keyword evidence="3 11" id="KW-0698">rRNA processing</keyword>
<dbReference type="Proteomes" id="UP001519348">
    <property type="component" value="Unassembled WGS sequence"/>
</dbReference>
<dbReference type="Pfam" id="PF01751">
    <property type="entry name" value="Toprim"/>
    <property type="match status" value="1"/>
</dbReference>
<gene>
    <name evidence="11" type="primary">rnmV</name>
    <name evidence="14" type="ORF">J2Z27_001013</name>
    <name evidence="15" type="ORF">SAMN05216187_107125</name>
</gene>
<evidence type="ECO:0000256" key="3">
    <source>
        <dbReference type="ARBA" id="ARBA00022552"/>
    </source>
</evidence>
<keyword evidence="9" id="KW-0460">Magnesium</keyword>
<evidence type="ECO:0000259" key="13">
    <source>
        <dbReference type="PROSITE" id="PS50880"/>
    </source>
</evidence>
<reference evidence="14 17" key="3">
    <citation type="submission" date="2021-03" db="EMBL/GenBank/DDBJ databases">
        <title>Genomic Encyclopedia of Type Strains, Phase IV (KMG-IV): sequencing the most valuable type-strain genomes for metagenomic binning, comparative biology and taxonomic classification.</title>
        <authorList>
            <person name="Goeker M."/>
        </authorList>
    </citation>
    <scope>NUCLEOTIDE SEQUENCE [LARGE SCALE GENOMIC DNA]</scope>
    <source>
        <strain evidence="14 17">DSM 22420</strain>
    </source>
</reference>
<dbReference type="Proteomes" id="UP000242700">
    <property type="component" value="Unassembled WGS sequence"/>
</dbReference>
<accession>A0A1G9B764</accession>
<dbReference type="InterPro" id="IPR034141">
    <property type="entry name" value="TOPRIM_RNase_M5-like"/>
</dbReference>
<dbReference type="HAMAP" id="MF_01469">
    <property type="entry name" value="RNase_M5"/>
    <property type="match status" value="1"/>
</dbReference>
<dbReference type="EMBL" id="FNFI01000007">
    <property type="protein sequence ID" value="SDK35377.1"/>
    <property type="molecule type" value="Genomic_DNA"/>
</dbReference>
<dbReference type="CDD" id="cd01027">
    <property type="entry name" value="TOPRIM_RNase_M5_like"/>
    <property type="match status" value="1"/>
</dbReference>
<proteinExistence type="inferred from homology"/>
<dbReference type="GO" id="GO:0046872">
    <property type="term" value="F:metal ion binding"/>
    <property type="evidence" value="ECO:0007669"/>
    <property type="project" value="UniProtKB-KW"/>
</dbReference>
<dbReference type="GO" id="GO:0006364">
    <property type="term" value="P:rRNA processing"/>
    <property type="evidence" value="ECO:0007669"/>
    <property type="project" value="UniProtKB-UniRule"/>
</dbReference>
<keyword evidence="6 11" id="KW-0699">rRNA-binding</keyword>
<keyword evidence="8 11" id="KW-0378">Hydrolase</keyword>
<dbReference type="FunFam" id="3.40.1360.10:FF:000006">
    <property type="entry name" value="Ribonuclease M5"/>
    <property type="match status" value="1"/>
</dbReference>
<dbReference type="SMART" id="SM00493">
    <property type="entry name" value="TOPRIM"/>
    <property type="match status" value="1"/>
</dbReference>
<dbReference type="NCBIfam" id="TIGR00334">
    <property type="entry name" value="5S_RNA_mat_M5"/>
    <property type="match status" value="1"/>
</dbReference>
<evidence type="ECO:0000256" key="1">
    <source>
        <dbReference type="ARBA" id="ARBA00022490"/>
    </source>
</evidence>
<sequence length="185" mass="21207">MEKPVIKEVVIVEGRDDTRRLKEAVICETIETNGSAINERTLSEIEVALKTRGAIIFTDPDFPGHKIRNTIIERFPNIKEAFLPKSKALGHNSVGIEHARLDDIREALKNCQISRVHEEELITIQDMQYLGLSGNTEAKERREYLTERLNIGYANATQLRKKLNRYSISPIEIKEILNELDVKKQ</sequence>
<evidence type="ECO:0000256" key="8">
    <source>
        <dbReference type="ARBA" id="ARBA00022801"/>
    </source>
</evidence>
<dbReference type="GO" id="GO:0005737">
    <property type="term" value="C:cytoplasm"/>
    <property type="evidence" value="ECO:0007669"/>
    <property type="project" value="UniProtKB-SubCell"/>
</dbReference>
<keyword evidence="7 11" id="KW-0255">Endonuclease</keyword>
<evidence type="ECO:0000313" key="17">
    <source>
        <dbReference type="Proteomes" id="UP001519348"/>
    </source>
</evidence>
<evidence type="ECO:0000256" key="10">
    <source>
        <dbReference type="ARBA" id="ARBA00022884"/>
    </source>
</evidence>
<evidence type="ECO:0000256" key="11">
    <source>
        <dbReference type="HAMAP-Rule" id="MF_01469"/>
    </source>
</evidence>
<evidence type="ECO:0000313" key="14">
    <source>
        <dbReference type="EMBL" id="MBP1951974.1"/>
    </source>
</evidence>
<dbReference type="EMBL" id="JAGGKN010000003">
    <property type="protein sequence ID" value="MBP1951974.1"/>
    <property type="molecule type" value="Genomic_DNA"/>
</dbReference>
<dbReference type="GO" id="GO:0019843">
    <property type="term" value="F:rRNA binding"/>
    <property type="evidence" value="ECO:0007669"/>
    <property type="project" value="UniProtKB-KW"/>
</dbReference>
<dbReference type="PANTHER" id="PTHR39156:SF2">
    <property type="entry name" value="DNA PRIMASE (BACTERIAL TYPE) AND SMALL PRIMASE-LIKE PROTEINS"/>
    <property type="match status" value="1"/>
</dbReference>